<feature type="region of interest" description="Disordered" evidence="5">
    <location>
        <begin position="441"/>
        <end position="481"/>
    </location>
</feature>
<evidence type="ECO:0000256" key="3">
    <source>
        <dbReference type="ARBA" id="ARBA00023242"/>
    </source>
</evidence>
<dbReference type="Proteomes" id="UP000193560">
    <property type="component" value="Unassembled WGS sequence"/>
</dbReference>
<keyword evidence="2" id="KW-0813">Transport</keyword>
<evidence type="ECO:0000259" key="6">
    <source>
        <dbReference type="Pfam" id="PF16755"/>
    </source>
</evidence>
<keyword evidence="4" id="KW-0175">Coiled coil</keyword>
<dbReference type="Pfam" id="PF16755">
    <property type="entry name" value="Beta-prop_NUP159_NUP214"/>
    <property type="match status" value="1"/>
</dbReference>
<feature type="compositionally biased region" description="Basic and acidic residues" evidence="5">
    <location>
        <begin position="805"/>
        <end position="822"/>
    </location>
</feature>
<name>A0A1X2IL57_9FUNG</name>
<proteinExistence type="predicted"/>
<feature type="region of interest" description="Disordered" evidence="5">
    <location>
        <begin position="604"/>
        <end position="762"/>
    </location>
</feature>
<dbReference type="STRING" id="90262.A0A1X2IL57"/>
<feature type="compositionally biased region" description="Polar residues" evidence="5">
    <location>
        <begin position="684"/>
        <end position="714"/>
    </location>
</feature>
<dbReference type="GO" id="GO:0005634">
    <property type="term" value="C:nucleus"/>
    <property type="evidence" value="ECO:0007669"/>
    <property type="project" value="UniProtKB-SubCell"/>
</dbReference>
<feature type="compositionally biased region" description="Polar residues" evidence="5">
    <location>
        <begin position="617"/>
        <end position="635"/>
    </location>
</feature>
<gene>
    <name evidence="7" type="ORF">BCR42DRAFT_489862</name>
</gene>
<dbReference type="SUPFAM" id="SSF117289">
    <property type="entry name" value="Nucleoporin domain"/>
    <property type="match status" value="1"/>
</dbReference>
<reference evidence="7 8" key="1">
    <citation type="submission" date="2016-07" db="EMBL/GenBank/DDBJ databases">
        <title>Pervasive Adenine N6-methylation of Active Genes in Fungi.</title>
        <authorList>
            <consortium name="DOE Joint Genome Institute"/>
            <person name="Mondo S.J."/>
            <person name="Dannebaum R.O."/>
            <person name="Kuo R.C."/>
            <person name="Labutti K."/>
            <person name="Haridas S."/>
            <person name="Kuo A."/>
            <person name="Salamov A."/>
            <person name="Ahrendt S.R."/>
            <person name="Lipzen A."/>
            <person name="Sullivan W."/>
            <person name="Andreopoulos W.B."/>
            <person name="Clum A."/>
            <person name="Lindquist E."/>
            <person name="Daum C."/>
            <person name="Ramamoorthy G.K."/>
            <person name="Gryganskyi A."/>
            <person name="Culley D."/>
            <person name="Magnuson J.K."/>
            <person name="James T.Y."/>
            <person name="O'Malley M.A."/>
            <person name="Stajich J.E."/>
            <person name="Spatafora J.W."/>
            <person name="Visel A."/>
            <person name="Grigoriev I.V."/>
        </authorList>
    </citation>
    <scope>NUCLEOTIDE SEQUENCE [LARGE SCALE GENOMIC DNA]</scope>
    <source>
        <strain evidence="7 8">NRRL 1336</strain>
    </source>
</reference>
<feature type="compositionally biased region" description="Basic and acidic residues" evidence="5">
    <location>
        <begin position="786"/>
        <end position="798"/>
    </location>
</feature>
<comment type="caution">
    <text evidence="7">The sequence shown here is derived from an EMBL/GenBank/DDBJ whole genome shotgun (WGS) entry which is preliminary data.</text>
</comment>
<feature type="region of interest" description="Disordered" evidence="5">
    <location>
        <begin position="969"/>
        <end position="1072"/>
    </location>
</feature>
<sequence>MNNNAFEVLADGSEEGELFEVDSFKFTGLVPDAKVSIQDKNFSKTDYPSTVSLLACSGKYGYVIIGHVDGFVFAQTQSLRSTVYATEKGSTSTLKEKTIIPLALPAHQLRLSCDELTILAALSDGSILSYSVTDILEQKENVQPKHSIRVDTPIIDLRPNTEASPDLACVLLKDNQCRIINWKSGDTVATMPGSDFSAICWSPKGKQLVCGRLDGTLEHYDLSGSKKDSLNSPESMQAGYGDENVNRNVQDVLWIENHQFLVLYSRPTEPNSDEFINDAYIIDRKPKTGTGPKYTHLAEVTPIFSPEGRSNHFYMETIRGFGAQFPHVVILANGATNELSVVGENEDGNWATWDLPENGMASLPLSEETNCDTFPLGLALDYSATEKLPPYDASESDAGVEPVPVLYHLNDEGHIGSYHCYNEHFASSGIKYQGMKSATTPSATLESTPVQAPSTTSATSTTSTPNTTASAFDTKPSSSLSTSAFSSSPFGVALGSGSSGTSFASLTKVQGATTPSFGGSQGFASLAQNKAPNAVTPTFGSTTSFGAGLGNSAGFGSSSPAPAFGSTTSFGSLTKKDNAPTFGTSTSFGSMENKTSTPVFGSATGFGSMTKKDNAPTFGTSTSFGSMENKTSTPVFGSATGLGSTDKKQNVPAFGSTTGFGQPAKKDETSTTTLPFGPTGFGSSSAEENNDSATPKSGSTSSFEIVSKNDTIQDNSEKEIEDASSVPLSNKDQDKPGDEKPAEQEPDILEKDEKSDVPSFDALTIDYKDKQESAELKKVDINEKKVLGYELDDGKSDTDESEELVGEKAEKDVEAATKKEEAATTTRGLIPGIAPIPSTNDTTTTTTTPITTSATAATTTTTSSTGFSGFGALAKNTIPGAVNPTFGSTTGFGSGSSFSALSKNTVSGATTPAFGATSGLGSTSGFSALAKNTVPGAKAPAFGSASTLGGTAPSGFGALAKNTVPGAVAPAFGSTSTFGRSNNATGGFGTTSFGAEKPTTTPSPTTKTATIQPTAIATVSAAEPPTTLKTPPTTQHITQPTPLKYATPKEKQESKKEEPVAEKLPVPKPEPKEEGMAKQFEALYFKITADLEKLSSLQSDLEKELQTQNKRLNDVNKSVEDLTSGLDKWRLGECGQIGNIADDINDQLKKNDISGQKNEVSQYELKTSELMNRKNQIEECLNTKEDPEMLARLADRELDDATREDCEYLELRCKNTGDLLGELEYRIVNKTKQQRKPVQSDTSNYSFYDFHCAIRDVERDLKRKDAEVKDLEQKLLLLKFKEHQRVAENSPSAITFEDLTDEEYADALSSHEPSGSNNNLGGQFTKQHIDYTVKYLQDEQVMDQLCTLTNQQSPCCISADTSKQ</sequence>
<feature type="compositionally biased region" description="Low complexity" evidence="5">
    <location>
        <begin position="670"/>
        <end position="683"/>
    </location>
</feature>
<evidence type="ECO:0000256" key="1">
    <source>
        <dbReference type="ARBA" id="ARBA00004123"/>
    </source>
</evidence>
<protein>
    <recommendedName>
        <fullName evidence="6">Nucleoporin Nup159/Nup146 N-terminal domain-containing protein</fullName>
    </recommendedName>
</protein>
<feature type="coiled-coil region" evidence="4">
    <location>
        <begin position="1091"/>
        <end position="1122"/>
    </location>
</feature>
<evidence type="ECO:0000256" key="2">
    <source>
        <dbReference type="ARBA" id="ARBA00022448"/>
    </source>
</evidence>
<feature type="coiled-coil region" evidence="4">
    <location>
        <begin position="1254"/>
        <end position="1281"/>
    </location>
</feature>
<comment type="subcellular location">
    <subcellularLocation>
        <location evidence="1">Nucleus</location>
    </subcellularLocation>
</comment>
<feature type="region of interest" description="Disordered" evidence="5">
    <location>
        <begin position="786"/>
        <end position="863"/>
    </location>
</feature>
<evidence type="ECO:0000313" key="7">
    <source>
        <dbReference type="EMBL" id="ORZ18508.1"/>
    </source>
</evidence>
<feature type="compositionally biased region" description="Basic and acidic residues" evidence="5">
    <location>
        <begin position="731"/>
        <end position="756"/>
    </location>
</feature>
<dbReference type="InterPro" id="IPR039462">
    <property type="entry name" value="Nup159/Nup146_N"/>
</dbReference>
<feature type="compositionally biased region" description="Low complexity" evidence="5">
    <location>
        <begin position="981"/>
        <end position="1010"/>
    </location>
</feature>
<keyword evidence="3" id="KW-0539">Nucleus</keyword>
<feature type="compositionally biased region" description="Low complexity" evidence="5">
    <location>
        <begin position="842"/>
        <end position="863"/>
    </location>
</feature>
<feature type="domain" description="Nucleoporin Nup159/Nup146 N-terminal" evidence="6">
    <location>
        <begin position="49"/>
        <end position="414"/>
    </location>
</feature>
<evidence type="ECO:0000313" key="8">
    <source>
        <dbReference type="Proteomes" id="UP000193560"/>
    </source>
</evidence>
<dbReference type="EMBL" id="MCGE01000008">
    <property type="protein sequence ID" value="ORZ18508.1"/>
    <property type="molecule type" value="Genomic_DNA"/>
</dbReference>
<keyword evidence="8" id="KW-1185">Reference proteome</keyword>
<dbReference type="InterPro" id="IPR015943">
    <property type="entry name" value="WD40/YVTN_repeat-like_dom_sf"/>
</dbReference>
<dbReference type="OrthoDB" id="248320at2759"/>
<feature type="compositionally biased region" description="Low complexity" evidence="5">
    <location>
        <begin position="447"/>
        <end position="481"/>
    </location>
</feature>
<feature type="compositionally biased region" description="Low complexity" evidence="5">
    <location>
        <begin position="1024"/>
        <end position="1042"/>
    </location>
</feature>
<organism evidence="7 8">
    <name type="scientific">Absidia repens</name>
    <dbReference type="NCBI Taxonomy" id="90262"/>
    <lineage>
        <taxon>Eukaryota</taxon>
        <taxon>Fungi</taxon>
        <taxon>Fungi incertae sedis</taxon>
        <taxon>Mucoromycota</taxon>
        <taxon>Mucoromycotina</taxon>
        <taxon>Mucoromycetes</taxon>
        <taxon>Mucorales</taxon>
        <taxon>Cunninghamellaceae</taxon>
        <taxon>Absidia</taxon>
    </lineage>
</organism>
<dbReference type="Gene3D" id="2.130.10.10">
    <property type="entry name" value="YVTN repeat-like/Quinoprotein amine dehydrogenase"/>
    <property type="match status" value="1"/>
</dbReference>
<feature type="compositionally biased region" description="Basic and acidic residues" evidence="5">
    <location>
        <begin position="1047"/>
        <end position="1061"/>
    </location>
</feature>
<evidence type="ECO:0000256" key="5">
    <source>
        <dbReference type="SAM" id="MobiDB-lite"/>
    </source>
</evidence>
<evidence type="ECO:0000256" key="4">
    <source>
        <dbReference type="SAM" id="Coils"/>
    </source>
</evidence>
<accession>A0A1X2IL57</accession>